<reference evidence="3 4" key="1">
    <citation type="submission" date="2022-10" db="EMBL/GenBank/DDBJ databases">
        <title>Chitinophaga nivalis PC15 sp. nov., isolated from Pyeongchang county, South Korea.</title>
        <authorList>
            <person name="Trinh H.N."/>
        </authorList>
    </citation>
    <scope>NUCLEOTIDE SEQUENCE [LARGE SCALE GENOMIC DNA]</scope>
    <source>
        <strain evidence="3 4">PC14</strain>
    </source>
</reference>
<gene>
    <name evidence="3" type="ORF">OL497_13685</name>
</gene>
<dbReference type="Proteomes" id="UP001207742">
    <property type="component" value="Unassembled WGS sequence"/>
</dbReference>
<dbReference type="SMART" id="SM00342">
    <property type="entry name" value="HTH_ARAC"/>
    <property type="match status" value="1"/>
</dbReference>
<dbReference type="RefSeq" id="WP_264730904.1">
    <property type="nucleotide sequence ID" value="NZ_JAPDNR010000001.1"/>
</dbReference>
<dbReference type="PROSITE" id="PS01124">
    <property type="entry name" value="HTH_ARAC_FAMILY_2"/>
    <property type="match status" value="1"/>
</dbReference>
<dbReference type="EMBL" id="JAPDNS010000001">
    <property type="protein sequence ID" value="MCW3484955.1"/>
    <property type="molecule type" value="Genomic_DNA"/>
</dbReference>
<dbReference type="Gene3D" id="1.10.10.60">
    <property type="entry name" value="Homeodomain-like"/>
    <property type="match status" value="1"/>
</dbReference>
<feature type="domain" description="HTH araC/xylS-type" evidence="2">
    <location>
        <begin position="227"/>
        <end position="325"/>
    </location>
</feature>
<keyword evidence="1" id="KW-0238">DNA-binding</keyword>
<comment type="caution">
    <text evidence="3">The sequence shown here is derived from an EMBL/GenBank/DDBJ whole genome shotgun (WGS) entry which is preliminary data.</text>
</comment>
<dbReference type="InterPro" id="IPR018060">
    <property type="entry name" value="HTH_AraC"/>
</dbReference>
<evidence type="ECO:0000313" key="3">
    <source>
        <dbReference type="EMBL" id="MCW3484955.1"/>
    </source>
</evidence>
<protein>
    <submittedName>
        <fullName evidence="3">AraC family transcriptional regulator</fullName>
    </submittedName>
</protein>
<dbReference type="PANTHER" id="PTHR43280">
    <property type="entry name" value="ARAC-FAMILY TRANSCRIPTIONAL REGULATOR"/>
    <property type="match status" value="1"/>
</dbReference>
<accession>A0ABT3ILV9</accession>
<dbReference type="PANTHER" id="PTHR43280:SF10">
    <property type="entry name" value="REGULATORY PROTEIN POCR"/>
    <property type="match status" value="1"/>
</dbReference>
<evidence type="ECO:0000259" key="2">
    <source>
        <dbReference type="PROSITE" id="PS01124"/>
    </source>
</evidence>
<proteinExistence type="predicted"/>
<sequence>MKQPPSKILYIERKDKSYTTYEKIPPAFHPMLIQHARYFYSEDANGLILDQQIDTGGLIIYLHIIKVAPGVLVEPFAVEQVIALHVSDTIPVELHEGTKLMLRHEEVSMFNVMPVKHAARPNQEYAMSFHINLRPSYLPVLAKEFPVFKPLADMHIGDVTAPLHTVPFKMNAVSRLIRDRILSSRHIGSTGDLFYRRNAVDFFANYTRQLTAPAPIMMNQTQHSQLNNILTYIVNKLDQPHTPASLCLEFGIHRDLLKGPFEQEFNISLEELVLQEKMAHVFEWLVTTRITLSQIAKMVGYPSAAQLQQDFETYYNCHTAALRNEQ</sequence>
<evidence type="ECO:0000313" key="4">
    <source>
        <dbReference type="Proteomes" id="UP001207742"/>
    </source>
</evidence>
<name>A0ABT3ILV9_9BACT</name>
<keyword evidence="4" id="KW-1185">Reference proteome</keyword>
<organism evidence="3 4">
    <name type="scientific">Chitinophaga nivalis</name>
    <dbReference type="NCBI Taxonomy" id="2991709"/>
    <lineage>
        <taxon>Bacteria</taxon>
        <taxon>Pseudomonadati</taxon>
        <taxon>Bacteroidota</taxon>
        <taxon>Chitinophagia</taxon>
        <taxon>Chitinophagales</taxon>
        <taxon>Chitinophagaceae</taxon>
        <taxon>Chitinophaga</taxon>
    </lineage>
</organism>
<evidence type="ECO:0000256" key="1">
    <source>
        <dbReference type="ARBA" id="ARBA00023125"/>
    </source>
</evidence>